<dbReference type="Pfam" id="PF20430">
    <property type="entry name" value="Eplus_motif"/>
    <property type="match status" value="1"/>
</dbReference>
<keyword evidence="2" id="KW-1185">Reference proteome</keyword>
<dbReference type="InterPro" id="IPR046848">
    <property type="entry name" value="E_motif"/>
</dbReference>
<dbReference type="OMA" id="NNDIHAK"/>
<dbReference type="PANTHER" id="PTHR47926">
    <property type="entry name" value="PENTATRICOPEPTIDE REPEAT-CONTAINING PROTEIN"/>
    <property type="match status" value="1"/>
</dbReference>
<comment type="caution">
    <text evidence="1">The sequence shown here is derived from an EMBL/GenBank/DDBJ whole genome shotgun (WGS) entry which is preliminary data.</text>
</comment>
<dbReference type="InParanoid" id="A0A200PLV7"/>
<dbReference type="Pfam" id="PF20431">
    <property type="entry name" value="E_motif"/>
    <property type="match status" value="1"/>
</dbReference>
<dbReference type="EMBL" id="MVGT01004538">
    <property type="protein sequence ID" value="OUZ99182.1"/>
    <property type="molecule type" value="Genomic_DNA"/>
</dbReference>
<dbReference type="OrthoDB" id="185373at2759"/>
<organism evidence="1 2">
    <name type="scientific">Macleaya cordata</name>
    <name type="common">Five-seeded plume-poppy</name>
    <name type="synonym">Bocconia cordata</name>
    <dbReference type="NCBI Taxonomy" id="56857"/>
    <lineage>
        <taxon>Eukaryota</taxon>
        <taxon>Viridiplantae</taxon>
        <taxon>Streptophyta</taxon>
        <taxon>Embryophyta</taxon>
        <taxon>Tracheophyta</taxon>
        <taxon>Spermatophyta</taxon>
        <taxon>Magnoliopsida</taxon>
        <taxon>Ranunculales</taxon>
        <taxon>Papaveraceae</taxon>
        <taxon>Papaveroideae</taxon>
        <taxon>Macleaya</taxon>
    </lineage>
</organism>
<evidence type="ECO:0000313" key="1">
    <source>
        <dbReference type="EMBL" id="OUZ99182.1"/>
    </source>
</evidence>
<dbReference type="InterPro" id="IPR046960">
    <property type="entry name" value="PPR_At4g14850-like_plant"/>
</dbReference>
<dbReference type="InterPro" id="IPR046849">
    <property type="entry name" value="E2_motif"/>
</dbReference>
<accession>A0A200PLV7</accession>
<reference evidence="1 2" key="1">
    <citation type="journal article" date="2017" name="Mol. Plant">
        <title>The Genome of Medicinal Plant Macleaya cordata Provides New Insights into Benzylisoquinoline Alkaloids Metabolism.</title>
        <authorList>
            <person name="Liu X."/>
            <person name="Liu Y."/>
            <person name="Huang P."/>
            <person name="Ma Y."/>
            <person name="Qing Z."/>
            <person name="Tang Q."/>
            <person name="Cao H."/>
            <person name="Cheng P."/>
            <person name="Zheng Y."/>
            <person name="Yuan Z."/>
            <person name="Zhou Y."/>
            <person name="Liu J."/>
            <person name="Tang Z."/>
            <person name="Zhuo Y."/>
            <person name="Zhang Y."/>
            <person name="Yu L."/>
            <person name="Huang J."/>
            <person name="Yang P."/>
            <person name="Peng Q."/>
            <person name="Zhang J."/>
            <person name="Jiang W."/>
            <person name="Zhang Z."/>
            <person name="Lin K."/>
            <person name="Ro D.K."/>
            <person name="Chen X."/>
            <person name="Xiong X."/>
            <person name="Shang Y."/>
            <person name="Huang S."/>
            <person name="Zeng J."/>
        </authorList>
    </citation>
    <scope>NUCLEOTIDE SEQUENCE [LARGE SCALE GENOMIC DNA]</scope>
    <source>
        <strain evidence="2">cv. BLH2017</strain>
        <tissue evidence="1">Root</tissue>
    </source>
</reference>
<evidence type="ECO:0000313" key="2">
    <source>
        <dbReference type="Proteomes" id="UP000195402"/>
    </source>
</evidence>
<dbReference type="Proteomes" id="UP000195402">
    <property type="component" value="Unassembled WGS sequence"/>
</dbReference>
<dbReference type="PANTHER" id="PTHR47926:SF386">
    <property type="entry name" value="PENTATRICOPEPTIDE REPEAT-CONTAINING PROTEIN"/>
    <property type="match status" value="1"/>
</dbReference>
<dbReference type="GO" id="GO:0003723">
    <property type="term" value="F:RNA binding"/>
    <property type="evidence" value="ECO:0007669"/>
    <property type="project" value="InterPro"/>
</dbReference>
<gene>
    <name evidence="1" type="ORF">BVC80_3163g1</name>
</gene>
<sequence length="129" mass="14408">MEMEPNVIVWGALLSSCSVHGDVEIGEWAAQNVFQLDPMDGGSYILLSNLYAGARKFDRVKMVREMMAQRGVQKQPGCSMIEVGDVVHEFIVADISHPRSEEIYSVLDELCRKMKMAGYVPILALDQES</sequence>
<dbReference type="GO" id="GO:0009451">
    <property type="term" value="P:RNA modification"/>
    <property type="evidence" value="ECO:0007669"/>
    <property type="project" value="InterPro"/>
</dbReference>
<dbReference type="AlphaFoldDB" id="A0A200PLV7"/>
<proteinExistence type="predicted"/>
<name>A0A200PLV7_MACCD</name>
<protein>
    <submittedName>
        <fullName evidence="1">Uncharacterized protein</fullName>
    </submittedName>
</protein>